<dbReference type="GO" id="GO:0000287">
    <property type="term" value="F:magnesium ion binding"/>
    <property type="evidence" value="ECO:0007669"/>
    <property type="project" value="TreeGrafter"/>
</dbReference>
<dbReference type="PANTHER" id="PTHR43344">
    <property type="entry name" value="PHOSPHOSERINE PHOSPHATASE"/>
    <property type="match status" value="1"/>
</dbReference>
<comment type="similarity">
    <text evidence="3">Belongs to the HAD-like hydrolase superfamily. SerB family.</text>
</comment>
<keyword evidence="7" id="KW-0479">Metal-binding</keyword>
<dbReference type="PANTHER" id="PTHR43344:SF2">
    <property type="entry name" value="PHOSPHOSERINE PHOSPHATASE"/>
    <property type="match status" value="1"/>
</dbReference>
<evidence type="ECO:0000256" key="8">
    <source>
        <dbReference type="ARBA" id="ARBA00022801"/>
    </source>
</evidence>
<dbReference type="Pfam" id="PF00702">
    <property type="entry name" value="Hydrolase"/>
    <property type="match status" value="1"/>
</dbReference>
<evidence type="ECO:0000256" key="3">
    <source>
        <dbReference type="ARBA" id="ARBA00009184"/>
    </source>
</evidence>
<keyword evidence="14" id="KW-1185">Reference proteome</keyword>
<dbReference type="EMBL" id="JAODUP010000295">
    <property type="protein sequence ID" value="KAK2153492.1"/>
    <property type="molecule type" value="Genomic_DNA"/>
</dbReference>
<evidence type="ECO:0000256" key="12">
    <source>
        <dbReference type="PIRSR" id="PIRSR604469-1"/>
    </source>
</evidence>
<dbReference type="GO" id="GO:0006564">
    <property type="term" value="P:L-serine biosynthetic process"/>
    <property type="evidence" value="ECO:0007669"/>
    <property type="project" value="UniProtKB-KW"/>
</dbReference>
<proteinExistence type="inferred from homology"/>
<dbReference type="Proteomes" id="UP001208570">
    <property type="component" value="Unassembled WGS sequence"/>
</dbReference>
<dbReference type="InterPro" id="IPR004469">
    <property type="entry name" value="PSP"/>
</dbReference>
<evidence type="ECO:0000256" key="2">
    <source>
        <dbReference type="ARBA" id="ARBA00005135"/>
    </source>
</evidence>
<dbReference type="CDD" id="cd04309">
    <property type="entry name" value="HAD_PSP_eu"/>
    <property type="match status" value="1"/>
</dbReference>
<comment type="caution">
    <text evidence="13">The sequence shown here is derived from an EMBL/GenBank/DDBJ whole genome shotgun (WGS) entry which is preliminary data.</text>
</comment>
<keyword evidence="6" id="KW-0028">Amino-acid biosynthesis</keyword>
<dbReference type="FunFam" id="3.40.50.1000:FF:000077">
    <property type="entry name" value="Phosphoserine phosphatase, chloroplastic"/>
    <property type="match status" value="1"/>
</dbReference>
<dbReference type="EC" id="3.1.3.3" evidence="4"/>
<feature type="active site" description="Nucleophile" evidence="12">
    <location>
        <position position="20"/>
    </location>
</feature>
<dbReference type="NCBIfam" id="TIGR01488">
    <property type="entry name" value="HAD-SF-IB"/>
    <property type="match status" value="1"/>
</dbReference>
<protein>
    <recommendedName>
        <fullName evidence="5">Phosphoserine phosphatase</fullName>
        <ecNumber evidence="4">3.1.3.3</ecNumber>
    </recommendedName>
    <alternativeName>
        <fullName evidence="11">O-phosphoserine phosphohydrolase</fullName>
    </alternativeName>
</protein>
<keyword evidence="10" id="KW-0718">Serine biosynthesis</keyword>
<dbReference type="Gene3D" id="3.40.50.1000">
    <property type="entry name" value="HAD superfamily/HAD-like"/>
    <property type="match status" value="1"/>
</dbReference>
<evidence type="ECO:0000256" key="7">
    <source>
        <dbReference type="ARBA" id="ARBA00022723"/>
    </source>
</evidence>
<comment type="cofactor">
    <cofactor evidence="1">
        <name>Mg(2+)</name>
        <dbReference type="ChEBI" id="CHEBI:18420"/>
    </cofactor>
</comment>
<evidence type="ECO:0000313" key="14">
    <source>
        <dbReference type="Proteomes" id="UP001208570"/>
    </source>
</evidence>
<evidence type="ECO:0000256" key="6">
    <source>
        <dbReference type="ARBA" id="ARBA00022605"/>
    </source>
</evidence>
<sequence>MACEDDVKDIFQSADCVCFDVDCTVCTDETIDELAKTLGMGDEVSKITCSAMRGTMSYKESMIESFNLIKPSQSDIRKFVAAHPVQLTPNIRELVTTLQERRIPVYLISGSFVCLIENVAEVLNIPKENIFANRLLFYYHGEFAEFDETQPTINTDGKAKVIQQLKDKHGYQRVVHIGDGVTDLKACPPADAFIGFGGNQIREKVKNGCHWFVEDIKELLSVLQHKDN</sequence>
<organism evidence="13 14">
    <name type="scientific">Paralvinella palmiformis</name>
    <dbReference type="NCBI Taxonomy" id="53620"/>
    <lineage>
        <taxon>Eukaryota</taxon>
        <taxon>Metazoa</taxon>
        <taxon>Spiralia</taxon>
        <taxon>Lophotrochozoa</taxon>
        <taxon>Annelida</taxon>
        <taxon>Polychaeta</taxon>
        <taxon>Sedentaria</taxon>
        <taxon>Canalipalpata</taxon>
        <taxon>Terebellida</taxon>
        <taxon>Terebelliformia</taxon>
        <taxon>Alvinellidae</taxon>
        <taxon>Paralvinella</taxon>
    </lineage>
</organism>
<dbReference type="InterPro" id="IPR050582">
    <property type="entry name" value="HAD-like_SerB"/>
</dbReference>
<accession>A0AAD9JIA4</accession>
<dbReference type="Gene3D" id="1.10.150.210">
    <property type="entry name" value="Phosphoserine phosphatase, domain 2"/>
    <property type="match status" value="1"/>
</dbReference>
<dbReference type="InterPro" id="IPR023214">
    <property type="entry name" value="HAD_sf"/>
</dbReference>
<gene>
    <name evidence="13" type="ORF">LSH36_295g03099</name>
</gene>
<keyword evidence="9" id="KW-0460">Magnesium</keyword>
<evidence type="ECO:0000256" key="11">
    <source>
        <dbReference type="ARBA" id="ARBA00031693"/>
    </source>
</evidence>
<dbReference type="AlphaFoldDB" id="A0AAD9JIA4"/>
<evidence type="ECO:0000256" key="1">
    <source>
        <dbReference type="ARBA" id="ARBA00001946"/>
    </source>
</evidence>
<dbReference type="GO" id="GO:0036424">
    <property type="term" value="F:L-phosphoserine phosphatase activity"/>
    <property type="evidence" value="ECO:0007669"/>
    <property type="project" value="InterPro"/>
</dbReference>
<comment type="pathway">
    <text evidence="2">Amino-acid biosynthesis; L-serine biosynthesis; L-serine from 3-phospho-D-glycerate: step 3/3.</text>
</comment>
<feature type="active site" description="Proton donor" evidence="12">
    <location>
        <position position="22"/>
    </location>
</feature>
<evidence type="ECO:0000256" key="10">
    <source>
        <dbReference type="ARBA" id="ARBA00023299"/>
    </source>
</evidence>
<dbReference type="InterPro" id="IPR036412">
    <property type="entry name" value="HAD-like_sf"/>
</dbReference>
<dbReference type="GO" id="GO:0005737">
    <property type="term" value="C:cytoplasm"/>
    <property type="evidence" value="ECO:0007669"/>
    <property type="project" value="TreeGrafter"/>
</dbReference>
<evidence type="ECO:0000256" key="9">
    <source>
        <dbReference type="ARBA" id="ARBA00022842"/>
    </source>
</evidence>
<evidence type="ECO:0000256" key="4">
    <source>
        <dbReference type="ARBA" id="ARBA00012640"/>
    </source>
</evidence>
<reference evidence="13" key="1">
    <citation type="journal article" date="2023" name="Mol. Biol. Evol.">
        <title>Third-Generation Sequencing Reveals the Adaptive Role of the Epigenome in Three Deep-Sea Polychaetes.</title>
        <authorList>
            <person name="Perez M."/>
            <person name="Aroh O."/>
            <person name="Sun Y."/>
            <person name="Lan Y."/>
            <person name="Juniper S.K."/>
            <person name="Young C.R."/>
            <person name="Angers B."/>
            <person name="Qian P.Y."/>
        </authorList>
    </citation>
    <scope>NUCLEOTIDE SEQUENCE</scope>
    <source>
        <strain evidence="13">P08H-3</strain>
    </source>
</reference>
<keyword evidence="8" id="KW-0378">Hydrolase</keyword>
<evidence type="ECO:0000256" key="5">
    <source>
        <dbReference type="ARBA" id="ARBA00015196"/>
    </source>
</evidence>
<dbReference type="NCBIfam" id="TIGR00338">
    <property type="entry name" value="serB"/>
    <property type="match status" value="1"/>
</dbReference>
<dbReference type="SUPFAM" id="SSF56784">
    <property type="entry name" value="HAD-like"/>
    <property type="match status" value="1"/>
</dbReference>
<evidence type="ECO:0000313" key="13">
    <source>
        <dbReference type="EMBL" id="KAK2153492.1"/>
    </source>
</evidence>
<name>A0AAD9JIA4_9ANNE</name>